<dbReference type="Gene3D" id="3.40.190.180">
    <property type="entry name" value="Cypl, domain I"/>
    <property type="match status" value="1"/>
</dbReference>
<accession>A0ABZ2RPQ9</accession>
<feature type="signal peptide" evidence="1">
    <location>
        <begin position="1"/>
        <end position="22"/>
    </location>
</feature>
<evidence type="ECO:0000313" key="2">
    <source>
        <dbReference type="EMBL" id="WXL28447.1"/>
    </source>
</evidence>
<evidence type="ECO:0000256" key="1">
    <source>
        <dbReference type="SAM" id="SignalP"/>
    </source>
</evidence>
<dbReference type="Proteomes" id="UP001460679">
    <property type="component" value="Chromosome"/>
</dbReference>
<organism evidence="2 3">
    <name type="scientific">[Mycoplasma] gypis</name>
    <dbReference type="NCBI Taxonomy" id="92404"/>
    <lineage>
        <taxon>Bacteria</taxon>
        <taxon>Bacillati</taxon>
        <taxon>Mycoplasmatota</taxon>
        <taxon>Mycoplasmoidales</taxon>
        <taxon>Metamycoplasmataceae</taxon>
        <taxon>Metamycoplasma</taxon>
    </lineage>
</organism>
<dbReference type="Pfam" id="PF06646">
    <property type="entry name" value="CypI"/>
    <property type="match status" value="1"/>
</dbReference>
<feature type="chain" id="PRO_5045349172" description="High affinity transport system protein p37" evidence="1">
    <location>
        <begin position="23"/>
        <end position="387"/>
    </location>
</feature>
<evidence type="ECO:0008006" key="4">
    <source>
        <dbReference type="Google" id="ProtNLM"/>
    </source>
</evidence>
<proteinExistence type="predicted"/>
<name>A0ABZ2RPQ9_9BACT</name>
<dbReference type="Gene3D" id="3.40.190.190">
    <property type="entry name" value="CypI, domain 2"/>
    <property type="match status" value="1"/>
</dbReference>
<dbReference type="NCBIfam" id="NF045838">
    <property type="entry name" value="MG289_thiam_LP"/>
    <property type="match status" value="1"/>
</dbReference>
<keyword evidence="3" id="KW-1185">Reference proteome</keyword>
<protein>
    <recommendedName>
        <fullName evidence="4">High affinity transport system protein p37</fullName>
    </recommendedName>
</protein>
<sequence length="387" mass="44666">MRLKTLLLPSIGLSLACIPFVAAQCQHEQVQEINMVMPTPWKKGFDINKITFFKNIENEYNKLKQKNEKLKDTPDIKIKPSLNSDNRAVFDSVYANRAQIGFSTSVFLMQKANQSQLNIDKIQTVAQTTTFAPKHDNTPLFYGEDDEAFAQMVNDINIDFSKKPFSQWSDDEYQYKYGIYNTFYDKTRQVNYYRGAIFIAGDDDTISKIKQAWQQKDWKTFKSFGIVTASNSNSNSKYVYPEILFKKHFNKVDNKFTSFAQEKEKNNDLFASYVKGQSAKDMFNFKQHIFLGEEGEYAYHHSDRNSKLFSRPNGERAEILTMTDPISFNILIANNSLSKDQLKLLVSVMMSQKDDFGYLIGVNGYQDSIGKEKEIKDFYLKAINGTN</sequence>
<dbReference type="InterPro" id="IPR010592">
    <property type="entry name" value="CypI"/>
</dbReference>
<dbReference type="EMBL" id="CP148066">
    <property type="protein sequence ID" value="WXL28447.1"/>
    <property type="molecule type" value="Genomic_DNA"/>
</dbReference>
<gene>
    <name evidence="2" type="ORF">WG616_00215</name>
</gene>
<reference evidence="2" key="1">
    <citation type="submission" date="2024-03" db="EMBL/GenBank/DDBJ databases">
        <title>Complete genome sequence of Mycoplasma gypis type strain B1/T1.</title>
        <authorList>
            <person name="Spergser J."/>
        </authorList>
    </citation>
    <scope>NUCLEOTIDE SEQUENCE [LARGE SCALE GENOMIC DNA]</scope>
    <source>
        <strain evidence="2">B1/T1</strain>
    </source>
</reference>
<evidence type="ECO:0000313" key="3">
    <source>
        <dbReference type="Proteomes" id="UP001460679"/>
    </source>
</evidence>
<dbReference type="RefSeq" id="WP_205499538.1">
    <property type="nucleotide sequence ID" value="NZ_CP148066.1"/>
</dbReference>
<dbReference type="PROSITE" id="PS51257">
    <property type="entry name" value="PROKAR_LIPOPROTEIN"/>
    <property type="match status" value="1"/>
</dbReference>
<keyword evidence="1" id="KW-0732">Signal</keyword>
<dbReference type="InterPro" id="IPR043100">
    <property type="entry name" value="CypI_dom_II"/>
</dbReference>
<dbReference type="InterPro" id="IPR043099">
    <property type="entry name" value="CypI_dom_I"/>
</dbReference>